<evidence type="ECO:0000313" key="6">
    <source>
        <dbReference type="Proteomes" id="UP000008141"/>
    </source>
</evidence>
<dbReference type="eggNOG" id="ENOG502RVG8">
    <property type="taxonomic scope" value="Eukaryota"/>
</dbReference>
<evidence type="ECO:0000256" key="2">
    <source>
        <dbReference type="ARBA" id="ARBA00022857"/>
    </source>
</evidence>
<dbReference type="PANTHER" id="PTHR42748:SF30">
    <property type="entry name" value="NMRA-LIKE DOMAIN-CONTAINING PROTEIN"/>
    <property type="match status" value="1"/>
</dbReference>
<dbReference type="OrthoDB" id="512960at2759"/>
<accession>E1Z7F1</accession>
<keyword evidence="2" id="KW-0521">NADP</keyword>
<evidence type="ECO:0000256" key="3">
    <source>
        <dbReference type="ARBA" id="ARBA00023002"/>
    </source>
</evidence>
<dbReference type="Gene3D" id="3.90.25.10">
    <property type="entry name" value="UDP-galactose 4-epimerase, domain 1"/>
    <property type="match status" value="1"/>
</dbReference>
<evidence type="ECO:0000256" key="1">
    <source>
        <dbReference type="ARBA" id="ARBA00006328"/>
    </source>
</evidence>
<reference evidence="5 6" key="1">
    <citation type="journal article" date="2010" name="Plant Cell">
        <title>The Chlorella variabilis NC64A genome reveals adaptation to photosymbiosis, coevolution with viruses, and cryptic sex.</title>
        <authorList>
            <person name="Blanc G."/>
            <person name="Duncan G."/>
            <person name="Agarkova I."/>
            <person name="Borodovsky M."/>
            <person name="Gurnon J."/>
            <person name="Kuo A."/>
            <person name="Lindquist E."/>
            <person name="Lucas S."/>
            <person name="Pangilinan J."/>
            <person name="Polle J."/>
            <person name="Salamov A."/>
            <person name="Terry A."/>
            <person name="Yamada T."/>
            <person name="Dunigan D.D."/>
            <person name="Grigoriev I.V."/>
            <person name="Claverie J.M."/>
            <person name="Van Etten J.L."/>
        </authorList>
    </citation>
    <scope>NUCLEOTIDE SEQUENCE [LARGE SCALE GENOMIC DNA]</scope>
    <source>
        <strain evidence="5 6">NC64A</strain>
    </source>
</reference>
<proteinExistence type="inferred from homology"/>
<comment type="similarity">
    <text evidence="1">Belongs to the NmrA-type oxidoreductase family.</text>
</comment>
<evidence type="ECO:0000259" key="4">
    <source>
        <dbReference type="Pfam" id="PF05368"/>
    </source>
</evidence>
<name>E1Z7F1_CHLVA</name>
<gene>
    <name evidence="5" type="ORF">CHLNCDRAFT_57026</name>
</gene>
<dbReference type="OMA" id="FMENTVA"/>
<dbReference type="InParanoid" id="E1Z7F1"/>
<dbReference type="Proteomes" id="UP000008141">
    <property type="component" value="Unassembled WGS sequence"/>
</dbReference>
<dbReference type="GO" id="GO:0016491">
    <property type="term" value="F:oxidoreductase activity"/>
    <property type="evidence" value="ECO:0007669"/>
    <property type="project" value="UniProtKB-KW"/>
</dbReference>
<dbReference type="InterPro" id="IPR008030">
    <property type="entry name" value="NmrA-like"/>
</dbReference>
<dbReference type="KEGG" id="cvr:CHLNCDRAFT_57026"/>
<sequence length="320" mass="34003">MSKLIGVCGATGKQGGGVLAALQRIGGFKLRALTRNPASPSSTKLAGPDVELVKADFDDPVSLREAFKGCDAVFGVTDFWVACGGDGDRELQQGKNLVDAAKAEGVKHFVWSSLEDTRPALAPSRQPLDSKGRTVPHFDAKSEVEAYLREQLPTAWTCVYPSVFYENLLPGAGMDPQPQPDGSFLIAQPCQAKMSWNATADIGNVAAAVIAGGPAAFAGKRVGVNGEEATLADVAAAFSKVFGKKVAAVTPPHDDWAQMVVGFGVPEPVAKDLANMFLFYDTVDMRQLRPLSETKRLVPGVLGLEAWLEQNRAKFAPLFG</sequence>
<keyword evidence="6" id="KW-1185">Reference proteome</keyword>
<dbReference type="SUPFAM" id="SSF51735">
    <property type="entry name" value="NAD(P)-binding Rossmann-fold domains"/>
    <property type="match status" value="1"/>
</dbReference>
<dbReference type="AlphaFoldDB" id="E1Z7F1"/>
<dbReference type="Pfam" id="PF05368">
    <property type="entry name" value="NmrA"/>
    <property type="match status" value="1"/>
</dbReference>
<dbReference type="RefSeq" id="XP_005850260.1">
    <property type="nucleotide sequence ID" value="XM_005850198.1"/>
</dbReference>
<protein>
    <recommendedName>
        <fullName evidence="4">NmrA-like domain-containing protein</fullName>
    </recommendedName>
</protein>
<dbReference type="STRING" id="554065.E1Z7F1"/>
<dbReference type="GeneID" id="17357319"/>
<dbReference type="GO" id="GO:0005634">
    <property type="term" value="C:nucleus"/>
    <property type="evidence" value="ECO:0007669"/>
    <property type="project" value="TreeGrafter"/>
</dbReference>
<dbReference type="CDD" id="cd05251">
    <property type="entry name" value="NmrA_like_SDR_a"/>
    <property type="match status" value="1"/>
</dbReference>
<feature type="domain" description="NmrA-like" evidence="4">
    <location>
        <begin position="1"/>
        <end position="287"/>
    </location>
</feature>
<keyword evidence="3" id="KW-0560">Oxidoreductase</keyword>
<dbReference type="Gene3D" id="3.40.50.720">
    <property type="entry name" value="NAD(P)-binding Rossmann-like Domain"/>
    <property type="match status" value="1"/>
</dbReference>
<dbReference type="InterPro" id="IPR051164">
    <property type="entry name" value="NmrA-like_oxidored"/>
</dbReference>
<evidence type="ECO:0000313" key="5">
    <source>
        <dbReference type="EMBL" id="EFN58158.1"/>
    </source>
</evidence>
<dbReference type="PANTHER" id="PTHR42748">
    <property type="entry name" value="NITROGEN METABOLITE REPRESSION PROTEIN NMRA FAMILY MEMBER"/>
    <property type="match status" value="1"/>
</dbReference>
<organism evidence="6">
    <name type="scientific">Chlorella variabilis</name>
    <name type="common">Green alga</name>
    <dbReference type="NCBI Taxonomy" id="554065"/>
    <lineage>
        <taxon>Eukaryota</taxon>
        <taxon>Viridiplantae</taxon>
        <taxon>Chlorophyta</taxon>
        <taxon>core chlorophytes</taxon>
        <taxon>Trebouxiophyceae</taxon>
        <taxon>Chlorellales</taxon>
        <taxon>Chlorellaceae</taxon>
        <taxon>Chlorella clade</taxon>
        <taxon>Chlorella</taxon>
    </lineage>
</organism>
<dbReference type="InterPro" id="IPR036291">
    <property type="entry name" value="NAD(P)-bd_dom_sf"/>
</dbReference>
<dbReference type="EMBL" id="GL433838">
    <property type="protein sequence ID" value="EFN58158.1"/>
    <property type="molecule type" value="Genomic_DNA"/>
</dbReference>